<protein>
    <submittedName>
        <fullName evidence="1">Uncharacterized protein</fullName>
    </submittedName>
</protein>
<keyword evidence="2" id="KW-1185">Reference proteome</keyword>
<comment type="caution">
    <text evidence="1">The sequence shown here is derived from an EMBL/GenBank/DDBJ whole genome shotgun (WGS) entry which is preliminary data.</text>
</comment>
<sequence>MPIIQSCCCWRSLRKGCYASAIYTMIYFAVTIVTMGHFIEMEHRYLNGDMTEPESESFLEPEKITPITVSLNITLLACSTLGLIACILLIFGVYKDIKFMLLPWIISMGLETLVEIINLVYLFYLQTLNFNPITSFLFTLDFFIIVLNVYAMVCVISQFQEYLEGRGTAAFDYSDRLAAVQYTATAQQTTTTSSAQSGRRRSAGRPMPSRCDPEEFSEAPTKIITSVLSKPSRSAVKKHVQFPDEQSCIEEAAEPSPPPSTENKPETRVISSLWMELESEAPVPER</sequence>
<accession>A0ACC1DJU3</accession>
<proteinExistence type="predicted"/>
<dbReference type="Proteomes" id="UP000824533">
    <property type="component" value="Linkage Group LG01"/>
</dbReference>
<evidence type="ECO:0000313" key="2">
    <source>
        <dbReference type="Proteomes" id="UP000824533"/>
    </source>
</evidence>
<gene>
    <name evidence="1" type="ORF">K1T71_000524</name>
</gene>
<organism evidence="1 2">
    <name type="scientific">Dendrolimus kikuchii</name>
    <dbReference type="NCBI Taxonomy" id="765133"/>
    <lineage>
        <taxon>Eukaryota</taxon>
        <taxon>Metazoa</taxon>
        <taxon>Ecdysozoa</taxon>
        <taxon>Arthropoda</taxon>
        <taxon>Hexapoda</taxon>
        <taxon>Insecta</taxon>
        <taxon>Pterygota</taxon>
        <taxon>Neoptera</taxon>
        <taxon>Endopterygota</taxon>
        <taxon>Lepidoptera</taxon>
        <taxon>Glossata</taxon>
        <taxon>Ditrysia</taxon>
        <taxon>Bombycoidea</taxon>
        <taxon>Lasiocampidae</taxon>
        <taxon>Dendrolimus</taxon>
    </lineage>
</organism>
<dbReference type="EMBL" id="CM034387">
    <property type="protein sequence ID" value="KAJ0184101.1"/>
    <property type="molecule type" value="Genomic_DNA"/>
</dbReference>
<name>A0ACC1DJU3_9NEOP</name>
<evidence type="ECO:0000313" key="1">
    <source>
        <dbReference type="EMBL" id="KAJ0184101.1"/>
    </source>
</evidence>
<reference evidence="1 2" key="1">
    <citation type="journal article" date="2021" name="Front. Genet.">
        <title>Chromosome-Level Genome Assembly Reveals Significant Gene Expansion in the Toll and IMD Signaling Pathways of Dendrolimus kikuchii.</title>
        <authorList>
            <person name="Zhou J."/>
            <person name="Wu P."/>
            <person name="Xiong Z."/>
            <person name="Liu N."/>
            <person name="Zhao N."/>
            <person name="Ji M."/>
            <person name="Qiu Y."/>
            <person name="Yang B."/>
        </authorList>
    </citation>
    <scope>NUCLEOTIDE SEQUENCE [LARGE SCALE GENOMIC DNA]</scope>
    <source>
        <strain evidence="1">Ann1</strain>
    </source>
</reference>